<evidence type="ECO:0000256" key="5">
    <source>
        <dbReference type="RuleBase" id="RU362110"/>
    </source>
</evidence>
<name>A0A2Z4AL12_9BACT</name>
<dbReference type="CDD" id="cd08996">
    <property type="entry name" value="GH32_FFase"/>
    <property type="match status" value="1"/>
</dbReference>
<dbReference type="InterPro" id="IPR023296">
    <property type="entry name" value="Glyco_hydro_beta-prop_sf"/>
</dbReference>
<feature type="region of interest" description="Disordered" evidence="6">
    <location>
        <begin position="1"/>
        <end position="23"/>
    </location>
</feature>
<dbReference type="InterPro" id="IPR013320">
    <property type="entry name" value="ConA-like_dom_sf"/>
</dbReference>
<dbReference type="GO" id="GO:0005975">
    <property type="term" value="P:carbohydrate metabolic process"/>
    <property type="evidence" value="ECO:0007669"/>
    <property type="project" value="InterPro"/>
</dbReference>
<dbReference type="EMBL" id="CP029803">
    <property type="protein sequence ID" value="AWT59490.1"/>
    <property type="molecule type" value="Genomic_DNA"/>
</dbReference>
<evidence type="ECO:0000259" key="8">
    <source>
        <dbReference type="Pfam" id="PF08244"/>
    </source>
</evidence>
<dbReference type="SUPFAM" id="SSF75005">
    <property type="entry name" value="Arabinanase/levansucrase/invertase"/>
    <property type="match status" value="1"/>
</dbReference>
<dbReference type="SUPFAM" id="SSF49899">
    <property type="entry name" value="Concanavalin A-like lectins/glucanases"/>
    <property type="match status" value="1"/>
</dbReference>
<evidence type="ECO:0000256" key="3">
    <source>
        <dbReference type="ARBA" id="ARBA00022801"/>
    </source>
</evidence>
<evidence type="ECO:0000256" key="4">
    <source>
        <dbReference type="ARBA" id="ARBA00023295"/>
    </source>
</evidence>
<gene>
    <name evidence="9" type="primary">sacA_1</name>
    <name evidence="9" type="ORF">DF168_00680</name>
</gene>
<evidence type="ECO:0000256" key="2">
    <source>
        <dbReference type="ARBA" id="ARBA00012758"/>
    </source>
</evidence>
<dbReference type="InterPro" id="IPR001362">
    <property type="entry name" value="Glyco_hydro_32"/>
</dbReference>
<accession>A0A2Z4AL12</accession>
<dbReference type="EC" id="3.2.1.26" evidence="2"/>
<evidence type="ECO:0000313" key="10">
    <source>
        <dbReference type="Proteomes" id="UP000247465"/>
    </source>
</evidence>
<reference evidence="9 10" key="1">
    <citation type="submission" date="2018-06" db="EMBL/GenBank/DDBJ databases">
        <title>Draft Genome Sequence of a Novel Marine Bacterium Related to the Verrucomicrobia.</title>
        <authorList>
            <person name="Vosseberg J."/>
            <person name="Martijn J."/>
            <person name="Ettema T.J.G."/>
        </authorList>
    </citation>
    <scope>NUCLEOTIDE SEQUENCE [LARGE SCALE GENOMIC DNA]</scope>
    <source>
        <strain evidence="9">TARA_B100001123</strain>
    </source>
</reference>
<dbReference type="InterPro" id="IPR051214">
    <property type="entry name" value="GH32_Enzymes"/>
</dbReference>
<proteinExistence type="inferred from homology"/>
<dbReference type="Pfam" id="PF08244">
    <property type="entry name" value="Glyco_hydro_32C"/>
    <property type="match status" value="1"/>
</dbReference>
<dbReference type="Gene3D" id="2.60.120.560">
    <property type="entry name" value="Exo-inulinase, domain 1"/>
    <property type="match status" value="1"/>
</dbReference>
<dbReference type="Pfam" id="PF00251">
    <property type="entry name" value="Glyco_hydro_32N"/>
    <property type="match status" value="1"/>
</dbReference>
<dbReference type="GO" id="GO:0004564">
    <property type="term" value="F:beta-fructofuranosidase activity"/>
    <property type="evidence" value="ECO:0007669"/>
    <property type="project" value="UniProtKB-EC"/>
</dbReference>
<dbReference type="PANTHER" id="PTHR43101:SF1">
    <property type="entry name" value="BETA-FRUCTOSIDASE"/>
    <property type="match status" value="1"/>
</dbReference>
<protein>
    <recommendedName>
        <fullName evidence="2">beta-fructofuranosidase</fullName>
        <ecNumber evidence="2">3.2.1.26</ecNumber>
    </recommendedName>
</protein>
<feature type="domain" description="Glycosyl hydrolase family 32 C-terminal" evidence="8">
    <location>
        <begin position="356"/>
        <end position="531"/>
    </location>
</feature>
<comment type="similarity">
    <text evidence="1 5">Belongs to the glycosyl hydrolase 32 family.</text>
</comment>
<dbReference type="PANTHER" id="PTHR43101">
    <property type="entry name" value="BETA-FRUCTOSIDASE"/>
    <property type="match status" value="1"/>
</dbReference>
<dbReference type="SMART" id="SM00640">
    <property type="entry name" value="Glyco_32"/>
    <property type="match status" value="1"/>
</dbReference>
<dbReference type="InterPro" id="IPR013189">
    <property type="entry name" value="Glyco_hydro_32_C"/>
</dbReference>
<dbReference type="Gene3D" id="2.115.10.20">
    <property type="entry name" value="Glycosyl hydrolase domain, family 43"/>
    <property type="match status" value="1"/>
</dbReference>
<dbReference type="AlphaFoldDB" id="A0A2Z4AL12"/>
<dbReference type="KEGG" id="mtar:DF168_00680"/>
<organism evidence="9 10">
    <name type="scientific">Candidatus Moanibacter tarae</name>
    <dbReference type="NCBI Taxonomy" id="2200854"/>
    <lineage>
        <taxon>Bacteria</taxon>
        <taxon>Pseudomonadati</taxon>
        <taxon>Verrucomicrobiota</taxon>
        <taxon>Opitutia</taxon>
        <taxon>Puniceicoccales</taxon>
        <taxon>Puniceicoccales incertae sedis</taxon>
        <taxon>Candidatus Moanibacter</taxon>
    </lineage>
</organism>
<evidence type="ECO:0000313" key="9">
    <source>
        <dbReference type="EMBL" id="AWT59490.1"/>
    </source>
</evidence>
<evidence type="ECO:0000256" key="1">
    <source>
        <dbReference type="ARBA" id="ARBA00009902"/>
    </source>
</evidence>
<dbReference type="Proteomes" id="UP000247465">
    <property type="component" value="Chromosome"/>
</dbReference>
<keyword evidence="4 5" id="KW-0326">Glycosidase</keyword>
<evidence type="ECO:0000259" key="7">
    <source>
        <dbReference type="Pfam" id="PF00251"/>
    </source>
</evidence>
<dbReference type="InterPro" id="IPR013148">
    <property type="entry name" value="Glyco_hydro_32_N"/>
</dbReference>
<feature type="domain" description="Glycosyl hydrolase family 32 N-terminal" evidence="7">
    <location>
        <begin position="53"/>
        <end position="351"/>
    </location>
</feature>
<sequence>MTDSKGYISEVPHSKFGDTLEEQEEQLRSNPLLQSFLSSRKKHANDPVRPRYHYCNPEGRLNDPNGLCFWQNRWHMFYQTFPPEDPRPHWGHVVSDDLIHWRDLPHALYPNPEDGCWSGASLVEEDRVLAHYYGHPRGNMTAISRDPLLLNWEKLGEIIPVPEVWAGYRIYDPCIWKKDGFYYSLSGGRLPSGPGGRARPANFLFRSSDLKRWEYLHPFVEDDLFSENGDDGACPYFWPIGNKHMLLFFSHMRGGRYIIGDYDKGRDKLIATDYGRFNFGAALPGGVHAPSAVPDGEGGLIVIFNVNWALPSTGWSDEHRASFFFGCWAGQQIMSLPRRLNLTNENELTITPAGDIESLRGDNVQLVDREIPSNQEMILSEIAGSSFEIKVEIDTQDSPMVALDVLRAPDKQEYTRIAFYRNRGLKPVLPGMGSSTPADGVGVHSLISIDSSCSSILLEARSRPPETAPVFLKPDEFLKLRVFVDRSIVEVFVNDKQCIAVRVYPGREDSTGVSILSQGQGSRIISLDAWQMKSIYDRP</sequence>
<keyword evidence="3 5" id="KW-0378">Hydrolase</keyword>
<evidence type="ECO:0000256" key="6">
    <source>
        <dbReference type="SAM" id="MobiDB-lite"/>
    </source>
</evidence>